<dbReference type="AlphaFoldDB" id="A0A4U6U3H8"/>
<accession>A0A4U6U3H8</accession>
<keyword evidence="2" id="KW-1185">Reference proteome</keyword>
<dbReference type="EMBL" id="CM016557">
    <property type="protein sequence ID" value="TKW08844.1"/>
    <property type="molecule type" value="Genomic_DNA"/>
</dbReference>
<evidence type="ECO:0000313" key="1">
    <source>
        <dbReference type="EMBL" id="TKW08845.1"/>
    </source>
</evidence>
<dbReference type="Proteomes" id="UP000298652">
    <property type="component" value="Chromosome 6"/>
</dbReference>
<protein>
    <submittedName>
        <fullName evidence="1">Uncharacterized protein</fullName>
    </submittedName>
</protein>
<dbReference type="Gramene" id="TKW08844">
    <property type="protein sequence ID" value="TKW08844"/>
    <property type="gene ID" value="SEVIR_6G051601v2"/>
</dbReference>
<gene>
    <name evidence="1" type="ORF">SEVIR_6G051601v2</name>
</gene>
<reference evidence="1 2" key="1">
    <citation type="submission" date="2019-03" db="EMBL/GenBank/DDBJ databases">
        <title>WGS assembly of Setaria viridis.</title>
        <authorList>
            <person name="Huang P."/>
            <person name="Jenkins J."/>
            <person name="Grimwood J."/>
            <person name="Barry K."/>
            <person name="Healey A."/>
            <person name="Mamidi S."/>
            <person name="Sreedasyam A."/>
            <person name="Shu S."/>
            <person name="Feldman M."/>
            <person name="Wu J."/>
            <person name="Yu Y."/>
            <person name="Chen C."/>
            <person name="Johnson J."/>
            <person name="Rokhsar D."/>
            <person name="Baxter I."/>
            <person name="Schmutz J."/>
            <person name="Brutnell T."/>
            <person name="Kellogg E."/>
        </authorList>
    </citation>
    <scope>NUCLEOTIDE SEQUENCE [LARGE SCALE GENOMIC DNA]</scope>
    <source>
        <strain evidence="2">cv. A10</strain>
    </source>
</reference>
<proteinExistence type="predicted"/>
<sequence length="108" mass="11812">MLAAAPRHVRAARWLCDASTTTSLSRRDGRRGAARAVVTGLMLAPSTARLLPLDHGVRGFYAELLYITQLIHGLCADRRHTTGTVARPWPRAPSAWLQVAQARLTKGE</sequence>
<name>A0A4U6U3H8_SETVI</name>
<evidence type="ECO:0000313" key="2">
    <source>
        <dbReference type="Proteomes" id="UP000298652"/>
    </source>
</evidence>
<dbReference type="Gramene" id="TKW08845">
    <property type="protein sequence ID" value="TKW08845"/>
    <property type="gene ID" value="SEVIR_6G051601v2"/>
</dbReference>
<dbReference type="EMBL" id="CM016557">
    <property type="protein sequence ID" value="TKW08845.1"/>
    <property type="molecule type" value="Genomic_DNA"/>
</dbReference>
<organism evidence="1 2">
    <name type="scientific">Setaria viridis</name>
    <name type="common">Green bristlegrass</name>
    <name type="synonym">Setaria italica subsp. viridis</name>
    <dbReference type="NCBI Taxonomy" id="4556"/>
    <lineage>
        <taxon>Eukaryota</taxon>
        <taxon>Viridiplantae</taxon>
        <taxon>Streptophyta</taxon>
        <taxon>Embryophyta</taxon>
        <taxon>Tracheophyta</taxon>
        <taxon>Spermatophyta</taxon>
        <taxon>Magnoliopsida</taxon>
        <taxon>Liliopsida</taxon>
        <taxon>Poales</taxon>
        <taxon>Poaceae</taxon>
        <taxon>PACMAD clade</taxon>
        <taxon>Panicoideae</taxon>
        <taxon>Panicodae</taxon>
        <taxon>Paniceae</taxon>
        <taxon>Cenchrinae</taxon>
        <taxon>Setaria</taxon>
    </lineage>
</organism>